<organism evidence="2 3">
    <name type="scientific">Citrus x changshan-huyou</name>
    <dbReference type="NCBI Taxonomy" id="2935761"/>
    <lineage>
        <taxon>Eukaryota</taxon>
        <taxon>Viridiplantae</taxon>
        <taxon>Streptophyta</taxon>
        <taxon>Embryophyta</taxon>
        <taxon>Tracheophyta</taxon>
        <taxon>Spermatophyta</taxon>
        <taxon>Magnoliopsida</taxon>
        <taxon>eudicotyledons</taxon>
        <taxon>Gunneridae</taxon>
        <taxon>Pentapetalae</taxon>
        <taxon>rosids</taxon>
        <taxon>malvids</taxon>
        <taxon>Sapindales</taxon>
        <taxon>Rutaceae</taxon>
        <taxon>Aurantioideae</taxon>
        <taxon>Citrus</taxon>
    </lineage>
</organism>
<proteinExistence type="predicted"/>
<gene>
    <name evidence="2" type="ORF">WN944_009491</name>
</gene>
<keyword evidence="1" id="KW-0812">Transmembrane</keyword>
<dbReference type="InterPro" id="IPR006740">
    <property type="entry name" value="DUF604"/>
</dbReference>
<comment type="caution">
    <text evidence="2">The sequence shown here is derived from an EMBL/GenBank/DDBJ whole genome shotgun (WGS) entry which is preliminary data.</text>
</comment>
<sequence>MSTGNAINLSSRQQNFKQLSLSTLCKSIAISGLILFLFYSFLYSHPYTRSTNLFMPFIERKEPASSDNHTPNSPINLSHIVFVLLGSVNTWKYRKPYIEAWWRKNITRGHVWLDAAPTGELVPWPSSSPPFRVNEDITRLNVNPKSVVQIRMYHSILEAFRVENNKDVKWYVMADDDTLIFVDNLVELLGTYDHTKYYYIGTNSESIHSNAYISFDMGYGGAGYALSYALVEALASEIDGCIQRYKHLFFSDYISQSCSADLGVDLKIEKGIHQIDLRGDISGLLSSHPCSPLISLHHFDAIDPIFPSKNRSESINHLMKPAKFDQSRLLQQTICYHRQSNWTLSISWGYSAHIYQSIFPRSFLRRPLQTFRPWQKSRPPFFMFNTRWLSNNPCEAPHVFFLESVIESNNIGRYQVVVTNYTRSSPGNLPICLSNGNHSANPIHKIQVFSPSTGRKEAGRIECCDVKYVAGEDTVDVKLRACMKGEMLA</sequence>
<dbReference type="Pfam" id="PF04646">
    <property type="entry name" value="DUF604"/>
    <property type="match status" value="1"/>
</dbReference>
<protein>
    <submittedName>
        <fullName evidence="2">Uncharacterized protein</fullName>
    </submittedName>
</protein>
<evidence type="ECO:0000313" key="3">
    <source>
        <dbReference type="Proteomes" id="UP001428341"/>
    </source>
</evidence>
<evidence type="ECO:0000256" key="1">
    <source>
        <dbReference type="SAM" id="Phobius"/>
    </source>
</evidence>
<dbReference type="AlphaFoldDB" id="A0AAP0QW95"/>
<keyword evidence="1" id="KW-0472">Membrane</keyword>
<dbReference type="PANTHER" id="PTHR10811">
    <property type="entry name" value="FRINGE-RELATED"/>
    <property type="match status" value="1"/>
</dbReference>
<evidence type="ECO:0000313" key="2">
    <source>
        <dbReference type="EMBL" id="KAK9221067.1"/>
    </source>
</evidence>
<name>A0AAP0QW95_9ROSI</name>
<dbReference type="EMBL" id="JBCGBO010000002">
    <property type="protein sequence ID" value="KAK9221067.1"/>
    <property type="molecule type" value="Genomic_DNA"/>
</dbReference>
<dbReference type="Gene3D" id="3.90.550.50">
    <property type="match status" value="1"/>
</dbReference>
<keyword evidence="3" id="KW-1185">Reference proteome</keyword>
<reference evidence="2 3" key="1">
    <citation type="submission" date="2024-05" db="EMBL/GenBank/DDBJ databases">
        <title>Haplotype-resolved chromosome-level genome assembly of Huyou (Citrus changshanensis).</title>
        <authorList>
            <person name="Miao C."/>
            <person name="Chen W."/>
            <person name="Wu Y."/>
            <person name="Wang L."/>
            <person name="Zhao S."/>
            <person name="Grierson D."/>
            <person name="Xu C."/>
            <person name="Chen K."/>
        </authorList>
    </citation>
    <scope>NUCLEOTIDE SEQUENCE [LARGE SCALE GENOMIC DNA]</scope>
    <source>
        <strain evidence="2">01-14</strain>
        <tissue evidence="2">Leaf</tissue>
    </source>
</reference>
<dbReference type="Proteomes" id="UP001428341">
    <property type="component" value="Unassembled WGS sequence"/>
</dbReference>
<keyword evidence="1" id="KW-1133">Transmembrane helix</keyword>
<accession>A0AAP0QW95</accession>
<feature type="transmembrane region" description="Helical" evidence="1">
    <location>
        <begin position="21"/>
        <end position="42"/>
    </location>
</feature>